<feature type="transmembrane region" description="Helical" evidence="1">
    <location>
        <begin position="214"/>
        <end position="231"/>
    </location>
</feature>
<evidence type="ECO:0000256" key="1">
    <source>
        <dbReference type="SAM" id="Phobius"/>
    </source>
</evidence>
<organism evidence="3">
    <name type="scientific">Aggregatibacter actinomycetemcomitans</name>
    <name type="common">Actinobacillus actinomycetemcomitans</name>
    <name type="synonym">Haemophilus actinomycetemcomitans</name>
    <dbReference type="NCBI Taxonomy" id="714"/>
    <lineage>
        <taxon>Bacteria</taxon>
        <taxon>Pseudomonadati</taxon>
        <taxon>Pseudomonadota</taxon>
        <taxon>Gammaproteobacteria</taxon>
        <taxon>Pasteurellales</taxon>
        <taxon>Pasteurellaceae</taxon>
        <taxon>Aggregatibacter</taxon>
    </lineage>
</organism>
<dbReference type="GO" id="GO:0000271">
    <property type="term" value="P:polysaccharide biosynthetic process"/>
    <property type="evidence" value="ECO:0007669"/>
    <property type="project" value="TreeGrafter"/>
</dbReference>
<feature type="transmembrane region" description="Helical" evidence="1">
    <location>
        <begin position="7"/>
        <end position="25"/>
    </location>
</feature>
<dbReference type="GO" id="GO:0016747">
    <property type="term" value="F:acyltransferase activity, transferring groups other than amino-acyl groups"/>
    <property type="evidence" value="ECO:0007669"/>
    <property type="project" value="InterPro"/>
</dbReference>
<proteinExistence type="predicted"/>
<feature type="transmembrane region" description="Helical" evidence="1">
    <location>
        <begin position="131"/>
        <end position="151"/>
    </location>
</feature>
<dbReference type="InterPro" id="IPR050879">
    <property type="entry name" value="Acyltransferase_3"/>
</dbReference>
<keyword evidence="3" id="KW-0808">Transferase</keyword>
<evidence type="ECO:0000313" key="3">
    <source>
        <dbReference type="EMBL" id="BAA28139.1"/>
    </source>
</evidence>
<keyword evidence="1" id="KW-0812">Transmembrane</keyword>
<protein>
    <submittedName>
        <fullName evidence="3">Integral membrane acetyltransferase</fullName>
    </submittedName>
</protein>
<sequence length="344" mass="40036">MYFYNIQALRGIASLLVFFAHLVSFKPGIMPDWAVYYGYYLFGPTGVDIFFVISGFVVTLVAFKDSNSNDCCRSAFVFFVKRVIRIYPVYWVVLGGAFLASSFVTLAPDWFPEVSLFKLLTLTTVTNSKVMVAWTLAYEMFFYLVLTLAIFFRKKFFLFLYSWIFFEIIIISLVAVYKPEWNSYIPFNPQILQFCVGCIIAQFIVTYKVSYGRTIFVFGAILFVVMAYVNVELGSWESPYNRVLTLTLPSAMLVYGAVVSEKDSSFRLPGILEFFGNISFSLYLWHQLVFYVGEFYIRNNDPFYEQNKTMMVFFISFLAFLVSIIWYNFIEKPSQSYLRKILSK</sequence>
<feature type="transmembrane region" description="Helical" evidence="1">
    <location>
        <begin position="189"/>
        <end position="207"/>
    </location>
</feature>
<dbReference type="PANTHER" id="PTHR23028">
    <property type="entry name" value="ACETYLTRANSFERASE"/>
    <property type="match status" value="1"/>
</dbReference>
<reference evidence="3" key="1">
    <citation type="journal article" date="1998" name="Biochim. Biophys. Acta">
        <title>A gene cluster for 6-deoxy-L-talan synthesis in Actinobacillus actinomycetemcomitans.</title>
        <authorList>
            <person name="Nakano Y."/>
            <person name="Yoshida Y."/>
            <person name="Yamashita Y."/>
            <person name="Koga T."/>
        </authorList>
    </citation>
    <scope>NUCLEOTIDE SEQUENCE</scope>
    <source>
        <strain evidence="3">NCTC9710</strain>
    </source>
</reference>
<feature type="transmembrane region" description="Helical" evidence="1">
    <location>
        <begin position="243"/>
        <end position="259"/>
    </location>
</feature>
<accession>O66257</accession>
<dbReference type="PANTHER" id="PTHR23028:SF131">
    <property type="entry name" value="BLR2367 PROTEIN"/>
    <property type="match status" value="1"/>
</dbReference>
<evidence type="ECO:0000259" key="2">
    <source>
        <dbReference type="Pfam" id="PF01757"/>
    </source>
</evidence>
<dbReference type="EMBL" id="AB010415">
    <property type="protein sequence ID" value="BAA28139.1"/>
    <property type="molecule type" value="Genomic_DNA"/>
</dbReference>
<feature type="domain" description="Acyltransferase 3" evidence="2">
    <location>
        <begin position="4"/>
        <end position="325"/>
    </location>
</feature>
<dbReference type="GO" id="GO:0016020">
    <property type="term" value="C:membrane"/>
    <property type="evidence" value="ECO:0007669"/>
    <property type="project" value="TreeGrafter"/>
</dbReference>
<feature type="transmembrane region" description="Helical" evidence="1">
    <location>
        <begin position="89"/>
        <end position="111"/>
    </location>
</feature>
<dbReference type="AlphaFoldDB" id="O66257"/>
<feature type="transmembrane region" description="Helical" evidence="1">
    <location>
        <begin position="310"/>
        <end position="330"/>
    </location>
</feature>
<dbReference type="PIR" id="T00110">
    <property type="entry name" value="T00110"/>
</dbReference>
<dbReference type="Pfam" id="PF01757">
    <property type="entry name" value="Acyl_transf_3"/>
    <property type="match status" value="1"/>
</dbReference>
<feature type="transmembrane region" description="Helical" evidence="1">
    <location>
        <begin position="37"/>
        <end position="63"/>
    </location>
</feature>
<feature type="transmembrane region" description="Helical" evidence="1">
    <location>
        <begin position="158"/>
        <end position="177"/>
    </location>
</feature>
<feature type="transmembrane region" description="Helical" evidence="1">
    <location>
        <begin position="271"/>
        <end position="290"/>
    </location>
</feature>
<keyword evidence="1" id="KW-0472">Membrane</keyword>
<keyword evidence="1" id="KW-1133">Transmembrane helix</keyword>
<dbReference type="InterPro" id="IPR002656">
    <property type="entry name" value="Acyl_transf_3_dom"/>
</dbReference>
<name>O66257_AGGAC</name>